<protein>
    <recommendedName>
        <fullName evidence="4">non-specific protein-tyrosine kinase</fullName>
        <ecNumber evidence="4">2.7.10.2</ecNumber>
    </recommendedName>
</protein>
<dbReference type="Pfam" id="PF13807">
    <property type="entry name" value="GNVR"/>
    <property type="match status" value="1"/>
</dbReference>
<evidence type="ECO:0000256" key="1">
    <source>
        <dbReference type="ARBA" id="ARBA00004429"/>
    </source>
</evidence>
<evidence type="ECO:0000313" key="21">
    <source>
        <dbReference type="EMBL" id="SHN62938.1"/>
    </source>
</evidence>
<dbReference type="GO" id="GO:0005524">
    <property type="term" value="F:ATP binding"/>
    <property type="evidence" value="ECO:0007669"/>
    <property type="project" value="UniProtKB-KW"/>
</dbReference>
<dbReference type="GO" id="GO:0005886">
    <property type="term" value="C:plasma membrane"/>
    <property type="evidence" value="ECO:0007669"/>
    <property type="project" value="UniProtKB-SubCell"/>
</dbReference>
<dbReference type="InterPro" id="IPR005702">
    <property type="entry name" value="Wzc-like_C"/>
</dbReference>
<evidence type="ECO:0000256" key="7">
    <source>
        <dbReference type="ARBA" id="ARBA00022679"/>
    </source>
</evidence>
<dbReference type="InterPro" id="IPR032807">
    <property type="entry name" value="GNVR"/>
</dbReference>
<comment type="similarity">
    <text evidence="3">Belongs to the etk/wzc family.</text>
</comment>
<dbReference type="InterPro" id="IPR027417">
    <property type="entry name" value="P-loop_NTPase"/>
</dbReference>
<evidence type="ECO:0000256" key="10">
    <source>
        <dbReference type="ARBA" id="ARBA00022777"/>
    </source>
</evidence>
<evidence type="ECO:0000256" key="5">
    <source>
        <dbReference type="ARBA" id="ARBA00022475"/>
    </source>
</evidence>
<keyword evidence="9" id="KW-0547">Nucleotide-binding</keyword>
<dbReference type="PANTHER" id="PTHR32309:SF13">
    <property type="entry name" value="FERRIC ENTEROBACTIN TRANSPORT PROTEIN FEPE"/>
    <property type="match status" value="1"/>
</dbReference>
<evidence type="ECO:0000256" key="9">
    <source>
        <dbReference type="ARBA" id="ARBA00022741"/>
    </source>
</evidence>
<sequence>MTRQAPIRDASRAAAMAAAAEEDSFDLRETLRTLWRKRRLIALLTAAQLGLALWHLTTATPYYEAVAKVMLDTSENQVIDLQAVAGGLSSDYEMINTQIEVLQSRALLGRVVDKLGLENDPEFNPDLAPDESGPLSAALDAARAALGGLKRLLREEEAPPAAAADEFGPEFMRRQTAIDLLQGAMSAVNIDGSYVFEISVWTEDPVKSARIANAIAEQYILDQLEVKFEATRKATEWLSARVAELKEQLERAEAAVKDFSARAALVSPQALAAKERQIKDLRARLAEMSAQLDDVEARLARARAAADGAERARLLGLGADAPQARIDAALAALEADRDRLARQVALVRDSLAQLEDEVRAQSRDLVQLMQLQREAEASRLIYEHFLSRMKETSVQQGIQQADARILSEAIPPAAPGEPRWKRTLALALVGGLMLSTLIVLTAGLLRSVVRSREELEALTGEAVLGVIPIAPTRRRRALAEYMTRKPSSRLAEAVRDLRTAILMSDLDDPPQVIMTTSSMPGEGKSTTALLLAQNSAMMGRKVLAMECDLRRTVFAEYFPAARDKPGLMKVLAGQAALDEALHVDEASGLHVLRGERSAVNAADAFSSARFGELIDQLRQRYDMIVIDTPPVLAVPDARVISRHADAVLFVVRWNVTRREMIAASLTLLRQVKARVAGLALTQADPRRMAREGFYGYGPAGSNRYYQD</sequence>
<dbReference type="AlphaFoldDB" id="A0A1M7SX26"/>
<evidence type="ECO:0000256" key="2">
    <source>
        <dbReference type="ARBA" id="ARBA00007316"/>
    </source>
</evidence>
<name>A0A1M7SX26_9RHOB</name>
<evidence type="ECO:0000259" key="18">
    <source>
        <dbReference type="Pfam" id="PF02706"/>
    </source>
</evidence>
<evidence type="ECO:0000256" key="4">
    <source>
        <dbReference type="ARBA" id="ARBA00011903"/>
    </source>
</evidence>
<dbReference type="RefSeq" id="WP_083581223.1">
    <property type="nucleotide sequence ID" value="NZ_FOHL01000001.1"/>
</dbReference>
<dbReference type="OrthoDB" id="230260at2"/>
<evidence type="ECO:0000256" key="14">
    <source>
        <dbReference type="ARBA" id="ARBA00023137"/>
    </source>
</evidence>
<keyword evidence="10" id="KW-0418">Kinase</keyword>
<keyword evidence="13 17" id="KW-0472">Membrane</keyword>
<keyword evidence="12 17" id="KW-1133">Transmembrane helix</keyword>
<feature type="domain" description="Polysaccharide chain length determinant N-terminal" evidence="18">
    <location>
        <begin position="23"/>
        <end position="115"/>
    </location>
</feature>
<dbReference type="NCBIfam" id="TIGR01007">
    <property type="entry name" value="eps_fam"/>
    <property type="match status" value="1"/>
</dbReference>
<comment type="subcellular location">
    <subcellularLocation>
        <location evidence="1">Cell inner membrane</location>
        <topology evidence="1">Multi-pass membrane protein</topology>
    </subcellularLocation>
</comment>
<organism evidence="21 22">
    <name type="scientific">Oceanicella actignis</name>
    <dbReference type="NCBI Taxonomy" id="1189325"/>
    <lineage>
        <taxon>Bacteria</taxon>
        <taxon>Pseudomonadati</taxon>
        <taxon>Pseudomonadota</taxon>
        <taxon>Alphaproteobacteria</taxon>
        <taxon>Rhodobacterales</taxon>
        <taxon>Paracoccaceae</taxon>
        <taxon>Oceanicella</taxon>
    </lineage>
</organism>
<evidence type="ECO:0000256" key="11">
    <source>
        <dbReference type="ARBA" id="ARBA00022840"/>
    </source>
</evidence>
<keyword evidence="5" id="KW-1003">Cell membrane</keyword>
<evidence type="ECO:0000313" key="22">
    <source>
        <dbReference type="Proteomes" id="UP000184066"/>
    </source>
</evidence>
<dbReference type="InterPro" id="IPR025669">
    <property type="entry name" value="AAA_dom"/>
</dbReference>
<dbReference type="EC" id="2.7.10.2" evidence="4"/>
<feature type="transmembrane region" description="Helical" evidence="17">
    <location>
        <begin position="40"/>
        <end position="57"/>
    </location>
</feature>
<keyword evidence="11" id="KW-0067">ATP-binding</keyword>
<evidence type="ECO:0000256" key="16">
    <source>
        <dbReference type="SAM" id="Coils"/>
    </source>
</evidence>
<evidence type="ECO:0000256" key="13">
    <source>
        <dbReference type="ARBA" id="ARBA00023136"/>
    </source>
</evidence>
<keyword evidence="8 17" id="KW-0812">Transmembrane</keyword>
<feature type="domain" description="AAA" evidence="19">
    <location>
        <begin position="513"/>
        <end position="662"/>
    </location>
</feature>
<evidence type="ECO:0000259" key="19">
    <source>
        <dbReference type="Pfam" id="PF13614"/>
    </source>
</evidence>
<proteinExistence type="inferred from homology"/>
<keyword evidence="22" id="KW-1185">Reference proteome</keyword>
<reference evidence="21 22" key="1">
    <citation type="submission" date="2016-12" db="EMBL/GenBank/DDBJ databases">
        <authorList>
            <person name="Song W.-J."/>
            <person name="Kurnit D.M."/>
        </authorList>
    </citation>
    <scope>NUCLEOTIDE SEQUENCE [LARGE SCALE GENOMIC DNA]</scope>
    <source>
        <strain evidence="21 22">CGMCC 1.10808</strain>
    </source>
</reference>
<comment type="catalytic activity">
    <reaction evidence="15">
        <text>L-tyrosyl-[protein] + ATP = O-phospho-L-tyrosyl-[protein] + ADP + H(+)</text>
        <dbReference type="Rhea" id="RHEA:10596"/>
        <dbReference type="Rhea" id="RHEA-COMP:10136"/>
        <dbReference type="Rhea" id="RHEA-COMP:20101"/>
        <dbReference type="ChEBI" id="CHEBI:15378"/>
        <dbReference type="ChEBI" id="CHEBI:30616"/>
        <dbReference type="ChEBI" id="CHEBI:46858"/>
        <dbReference type="ChEBI" id="CHEBI:61978"/>
        <dbReference type="ChEBI" id="CHEBI:456216"/>
        <dbReference type="EC" id="2.7.10.2"/>
    </reaction>
</comment>
<evidence type="ECO:0000256" key="8">
    <source>
        <dbReference type="ARBA" id="ARBA00022692"/>
    </source>
</evidence>
<gene>
    <name evidence="21" type="ORF">SAMN05216200_103342</name>
</gene>
<dbReference type="STRING" id="1189325.SAMN04488119_101340"/>
<dbReference type="InterPro" id="IPR050445">
    <property type="entry name" value="Bact_polysacc_biosynth/exp"/>
</dbReference>
<evidence type="ECO:0000259" key="20">
    <source>
        <dbReference type="Pfam" id="PF13807"/>
    </source>
</evidence>
<dbReference type="InterPro" id="IPR003856">
    <property type="entry name" value="LPS_length_determ_N"/>
</dbReference>
<dbReference type="Gene3D" id="3.40.50.300">
    <property type="entry name" value="P-loop containing nucleotide triphosphate hydrolases"/>
    <property type="match status" value="1"/>
</dbReference>
<dbReference type="Pfam" id="PF13614">
    <property type="entry name" value="AAA_31"/>
    <property type="match status" value="1"/>
</dbReference>
<dbReference type="SUPFAM" id="SSF52540">
    <property type="entry name" value="P-loop containing nucleoside triphosphate hydrolases"/>
    <property type="match status" value="1"/>
</dbReference>
<accession>A0A1M7SX26</accession>
<dbReference type="GO" id="GO:0004715">
    <property type="term" value="F:non-membrane spanning protein tyrosine kinase activity"/>
    <property type="evidence" value="ECO:0007669"/>
    <property type="project" value="UniProtKB-EC"/>
</dbReference>
<evidence type="ECO:0000256" key="6">
    <source>
        <dbReference type="ARBA" id="ARBA00022519"/>
    </source>
</evidence>
<evidence type="ECO:0000256" key="3">
    <source>
        <dbReference type="ARBA" id="ARBA00008883"/>
    </source>
</evidence>
<feature type="coiled-coil region" evidence="16">
    <location>
        <begin position="235"/>
        <end position="371"/>
    </location>
</feature>
<evidence type="ECO:0000256" key="12">
    <source>
        <dbReference type="ARBA" id="ARBA00022989"/>
    </source>
</evidence>
<comment type="similarity">
    <text evidence="2">Belongs to the CpsD/CapB family.</text>
</comment>
<keyword evidence="16" id="KW-0175">Coiled coil</keyword>
<dbReference type="CDD" id="cd05387">
    <property type="entry name" value="BY-kinase"/>
    <property type="match status" value="1"/>
</dbReference>
<keyword evidence="6" id="KW-0997">Cell inner membrane</keyword>
<dbReference type="PANTHER" id="PTHR32309">
    <property type="entry name" value="TYROSINE-PROTEIN KINASE"/>
    <property type="match status" value="1"/>
</dbReference>
<evidence type="ECO:0000256" key="15">
    <source>
        <dbReference type="ARBA" id="ARBA00051245"/>
    </source>
</evidence>
<dbReference type="EMBL" id="FRDL01000003">
    <property type="protein sequence ID" value="SHN62938.1"/>
    <property type="molecule type" value="Genomic_DNA"/>
</dbReference>
<evidence type="ECO:0000256" key="17">
    <source>
        <dbReference type="SAM" id="Phobius"/>
    </source>
</evidence>
<dbReference type="Proteomes" id="UP000184066">
    <property type="component" value="Unassembled WGS sequence"/>
</dbReference>
<keyword evidence="14" id="KW-0829">Tyrosine-protein kinase</keyword>
<dbReference type="Pfam" id="PF02706">
    <property type="entry name" value="Wzz"/>
    <property type="match status" value="1"/>
</dbReference>
<keyword evidence="7" id="KW-0808">Transferase</keyword>
<feature type="domain" description="Tyrosine-protein kinase G-rich" evidence="20">
    <location>
        <begin position="367"/>
        <end position="440"/>
    </location>
</feature>
<feature type="transmembrane region" description="Helical" evidence="17">
    <location>
        <begin position="424"/>
        <end position="445"/>
    </location>
</feature>